<accession>A0AAN6WMP5</accession>
<sequence length="1257" mass="137149">MDPLSITAGCFGLAGSIATITTAVSRFASEVKDAKEELGRITDELASLNVPLLHLSDSLHTSGVSVADHLAENIVGILSSCDSIVRDIGAIVDKCSARHQGTRSLSWVMSKPDVTRLRSSLASHKTALNIALTIIDNEISKAIKSDTGQILSQVSGIQNTTTQVHSEIAGIAAQNAKILTKVEAMHLSSSESTVSVIGHVRADVKGAAAALSTQNAEILGEVRAVKSLIPLSLQAPFSDMVSNAEILQAIQSLMGQLSTNAPESIPLHRYLEAMTEYTEASSPVDEMAPWSAPYVPTDGGSDAESQTTISPPPSRHSAQSSGSEKSTAVYNHATARQTLSTDPTRGPDQVQSWAPDGVDLSVMRVVTLQQQNQQQQQQKQQQFDRTPPIQASPPPPQAPQKEFQILAPIRRYASPPPQNSTTQFESGVNASSVQKQRLIPSESKTQGVIITSTSNDATFPFDIAFTPLDIAHIIRLGAAKSASANEYQDPNFPLHNAIGRGCDFFEVRRLLSADASLIKIKDADGNTPLHIAAIVDSPGVALQLCKAKAYQDSRNAKDETPILTACIHQSNNTAKVLFDYNFLSVDKKLHPDSLNILRKMTSNRTELYNILVKDDNLELLALRLRIHEHIHWPVGLPYQEIDVHYERHAALFQAIKLGRVACAVLLIQHGRVRKTWSETKEYAEQYGKCFTAFHLACREKQVHILKSLMALEPEGVHARAANSEDTPLHFAAGAGDLYCTRLLLETGGVDVTAENSTKEHPIHTAASAGHHHLIKTLCTHGANVNARTAQSFTPLHYAARNGHVRTVQALLEEKADPLLAGGRGTPLDNGLKCFRPLCLAARYGHLECVDALLSAGVPVQSLDDQRTPLHEAIIGRQPDVLRRLMPLIPGCENGTWNSKTLDLLVGRSGRGEERVTISPTTTNLQLALSRPGNGEIIRLLCTAGADLSSTAWKSSPEDFLIALWPPYWVVAQKKRWESDVKSDNLLKAGLQENLVALLECIVRMNGVWKTQHFFVVLSAACERGNLLATRVLVEHGAGLNAPMKFWEDTKPWPHGASALAQACSSGNPELVRFLLTKGADPNILGYSPLHAAAKPNEYAPQRSAPAKPSRVKPTYGWSSEDEGTRVQAIIETLLEYGADYWARDRDGKLFLHYLTDMTVSLQFVKTMVLRGELSNGFSPEDVQELNQIFAANGFEAAMIRETTREKSVPSQSVTKREEREPQKTLSMKVEVGDTRVAASRERPPSLFGFKKLFSSKR</sequence>
<protein>
    <recommendedName>
        <fullName evidence="5">Azaphilone pigments biosynthesis cluster protein L N-terminal domain-containing protein</fullName>
    </recommendedName>
</protein>
<dbReference type="Pfam" id="PF12796">
    <property type="entry name" value="Ank_2"/>
    <property type="match status" value="3"/>
</dbReference>
<feature type="compositionally biased region" description="Low complexity" evidence="4">
    <location>
        <begin position="369"/>
        <end position="381"/>
    </location>
</feature>
<feature type="repeat" description="ANK" evidence="3">
    <location>
        <begin position="723"/>
        <end position="747"/>
    </location>
</feature>
<reference evidence="6" key="2">
    <citation type="submission" date="2023-05" db="EMBL/GenBank/DDBJ databases">
        <authorList>
            <consortium name="Lawrence Berkeley National Laboratory"/>
            <person name="Steindorff A."/>
            <person name="Hensen N."/>
            <person name="Bonometti L."/>
            <person name="Westerberg I."/>
            <person name="Brannstrom I.O."/>
            <person name="Guillou S."/>
            <person name="Cros-Aarteil S."/>
            <person name="Calhoun S."/>
            <person name="Haridas S."/>
            <person name="Kuo A."/>
            <person name="Mondo S."/>
            <person name="Pangilinan J."/>
            <person name="Riley R."/>
            <person name="Labutti K."/>
            <person name="Andreopoulos B."/>
            <person name="Lipzen A."/>
            <person name="Chen C."/>
            <person name="Yanf M."/>
            <person name="Daum C."/>
            <person name="Ng V."/>
            <person name="Clum A."/>
            <person name="Ohm R."/>
            <person name="Martin F."/>
            <person name="Silar P."/>
            <person name="Natvig D."/>
            <person name="Lalanne C."/>
            <person name="Gautier V."/>
            <person name="Ament-Velasquez S.L."/>
            <person name="Kruys A."/>
            <person name="Hutchinson M.I."/>
            <person name="Powell A.J."/>
            <person name="Barry K."/>
            <person name="Miller A.N."/>
            <person name="Grigoriev I.V."/>
            <person name="Debuchy R."/>
            <person name="Gladieux P."/>
            <person name="Thoren M.H."/>
            <person name="Johannesson H."/>
        </authorList>
    </citation>
    <scope>NUCLEOTIDE SEQUENCE</scope>
    <source>
        <strain evidence="6">PSN309</strain>
    </source>
</reference>
<evidence type="ECO:0000313" key="7">
    <source>
        <dbReference type="Proteomes" id="UP001302126"/>
    </source>
</evidence>
<dbReference type="AlphaFoldDB" id="A0AAN6WMP5"/>
<dbReference type="PRINTS" id="PR01415">
    <property type="entry name" value="ANKYRIN"/>
</dbReference>
<organism evidence="6 7">
    <name type="scientific">Podospora australis</name>
    <dbReference type="NCBI Taxonomy" id="1536484"/>
    <lineage>
        <taxon>Eukaryota</taxon>
        <taxon>Fungi</taxon>
        <taxon>Dikarya</taxon>
        <taxon>Ascomycota</taxon>
        <taxon>Pezizomycotina</taxon>
        <taxon>Sordariomycetes</taxon>
        <taxon>Sordariomycetidae</taxon>
        <taxon>Sordariales</taxon>
        <taxon>Podosporaceae</taxon>
        <taxon>Podospora</taxon>
    </lineage>
</organism>
<dbReference type="PROSITE" id="PS50088">
    <property type="entry name" value="ANK_REPEAT"/>
    <property type="match status" value="5"/>
</dbReference>
<dbReference type="Proteomes" id="UP001302126">
    <property type="component" value="Unassembled WGS sequence"/>
</dbReference>
<proteinExistence type="predicted"/>
<feature type="region of interest" description="Disordered" evidence="4">
    <location>
        <begin position="281"/>
        <end position="328"/>
    </location>
</feature>
<gene>
    <name evidence="6" type="ORF">QBC35DRAFT_40219</name>
</gene>
<keyword evidence="1" id="KW-0677">Repeat</keyword>
<evidence type="ECO:0000256" key="2">
    <source>
        <dbReference type="ARBA" id="ARBA00023043"/>
    </source>
</evidence>
<dbReference type="InterPro" id="IPR031348">
    <property type="entry name" value="PigL_N"/>
</dbReference>
<dbReference type="Pfam" id="PF17111">
    <property type="entry name" value="PigL_N"/>
    <property type="match status" value="1"/>
</dbReference>
<dbReference type="InterPro" id="IPR036770">
    <property type="entry name" value="Ankyrin_rpt-contain_sf"/>
</dbReference>
<evidence type="ECO:0000259" key="5">
    <source>
        <dbReference type="Pfam" id="PF17111"/>
    </source>
</evidence>
<evidence type="ECO:0000256" key="3">
    <source>
        <dbReference type="PROSITE-ProRule" id="PRU00023"/>
    </source>
</evidence>
<name>A0AAN6WMP5_9PEZI</name>
<feature type="repeat" description="ANK" evidence="3">
    <location>
        <begin position="790"/>
        <end position="816"/>
    </location>
</feature>
<dbReference type="PANTHER" id="PTHR24198:SF165">
    <property type="entry name" value="ANKYRIN REPEAT-CONTAINING PROTEIN-RELATED"/>
    <property type="match status" value="1"/>
</dbReference>
<feature type="compositionally biased region" description="Polar residues" evidence="4">
    <location>
        <begin position="419"/>
        <end position="434"/>
    </location>
</feature>
<dbReference type="PROSITE" id="PS50297">
    <property type="entry name" value="ANK_REP_REGION"/>
    <property type="match status" value="4"/>
</dbReference>
<dbReference type="EMBL" id="MU864475">
    <property type="protein sequence ID" value="KAK4184755.1"/>
    <property type="molecule type" value="Genomic_DNA"/>
</dbReference>
<dbReference type="Gene3D" id="1.25.40.20">
    <property type="entry name" value="Ankyrin repeat-containing domain"/>
    <property type="match status" value="4"/>
</dbReference>
<feature type="region of interest" description="Disordered" evidence="4">
    <location>
        <begin position="1203"/>
        <end position="1225"/>
    </location>
</feature>
<dbReference type="PANTHER" id="PTHR24198">
    <property type="entry name" value="ANKYRIN REPEAT AND PROTEIN KINASE DOMAIN-CONTAINING PROTEIN"/>
    <property type="match status" value="1"/>
</dbReference>
<feature type="domain" description="Azaphilone pigments biosynthesis cluster protein L N-terminal" evidence="5">
    <location>
        <begin position="1"/>
        <end position="183"/>
    </location>
</feature>
<keyword evidence="7" id="KW-1185">Reference proteome</keyword>
<feature type="region of interest" description="Disordered" evidence="4">
    <location>
        <begin position="335"/>
        <end position="354"/>
    </location>
</feature>
<evidence type="ECO:0000256" key="4">
    <source>
        <dbReference type="SAM" id="MobiDB-lite"/>
    </source>
</evidence>
<feature type="repeat" description="ANK" evidence="3">
    <location>
        <begin position="757"/>
        <end position="789"/>
    </location>
</feature>
<feature type="region of interest" description="Disordered" evidence="4">
    <location>
        <begin position="412"/>
        <end position="434"/>
    </location>
</feature>
<comment type="caution">
    <text evidence="6">The sequence shown here is derived from an EMBL/GenBank/DDBJ whole genome shotgun (WGS) entry which is preliminary data.</text>
</comment>
<keyword evidence="2 3" id="KW-0040">ANK repeat</keyword>
<dbReference type="SMART" id="SM00248">
    <property type="entry name" value="ANK"/>
    <property type="match status" value="12"/>
</dbReference>
<feature type="region of interest" description="Disordered" evidence="4">
    <location>
        <begin position="1097"/>
        <end position="1118"/>
    </location>
</feature>
<feature type="compositionally biased region" description="Polar residues" evidence="4">
    <location>
        <begin position="316"/>
        <end position="328"/>
    </location>
</feature>
<feature type="repeat" description="ANK" evidence="3">
    <location>
        <begin position="832"/>
        <end position="864"/>
    </location>
</feature>
<evidence type="ECO:0000313" key="6">
    <source>
        <dbReference type="EMBL" id="KAK4184755.1"/>
    </source>
</evidence>
<dbReference type="InterPro" id="IPR002110">
    <property type="entry name" value="Ankyrin_rpt"/>
</dbReference>
<feature type="region of interest" description="Disordered" evidence="4">
    <location>
        <begin position="369"/>
        <end position="400"/>
    </location>
</feature>
<feature type="repeat" description="ANK" evidence="3">
    <location>
        <begin position="1054"/>
        <end position="1086"/>
    </location>
</feature>
<reference evidence="6" key="1">
    <citation type="journal article" date="2023" name="Mol. Phylogenet. Evol.">
        <title>Genome-scale phylogeny and comparative genomics of the fungal order Sordariales.</title>
        <authorList>
            <person name="Hensen N."/>
            <person name="Bonometti L."/>
            <person name="Westerberg I."/>
            <person name="Brannstrom I.O."/>
            <person name="Guillou S."/>
            <person name="Cros-Aarteil S."/>
            <person name="Calhoun S."/>
            <person name="Haridas S."/>
            <person name="Kuo A."/>
            <person name="Mondo S."/>
            <person name="Pangilinan J."/>
            <person name="Riley R."/>
            <person name="LaButti K."/>
            <person name="Andreopoulos B."/>
            <person name="Lipzen A."/>
            <person name="Chen C."/>
            <person name="Yan M."/>
            <person name="Daum C."/>
            <person name="Ng V."/>
            <person name="Clum A."/>
            <person name="Steindorff A."/>
            <person name="Ohm R.A."/>
            <person name="Martin F."/>
            <person name="Silar P."/>
            <person name="Natvig D.O."/>
            <person name="Lalanne C."/>
            <person name="Gautier V."/>
            <person name="Ament-Velasquez S.L."/>
            <person name="Kruys A."/>
            <person name="Hutchinson M.I."/>
            <person name="Powell A.J."/>
            <person name="Barry K."/>
            <person name="Miller A.N."/>
            <person name="Grigoriev I.V."/>
            <person name="Debuchy R."/>
            <person name="Gladieux P."/>
            <person name="Hiltunen Thoren M."/>
            <person name="Johannesson H."/>
        </authorList>
    </citation>
    <scope>NUCLEOTIDE SEQUENCE</scope>
    <source>
        <strain evidence="6">PSN309</strain>
    </source>
</reference>
<dbReference type="SUPFAM" id="SSF48403">
    <property type="entry name" value="Ankyrin repeat"/>
    <property type="match status" value="3"/>
</dbReference>
<evidence type="ECO:0000256" key="1">
    <source>
        <dbReference type="ARBA" id="ARBA00022737"/>
    </source>
</evidence>